<evidence type="ECO:0000256" key="1">
    <source>
        <dbReference type="SAM" id="MobiDB-lite"/>
    </source>
</evidence>
<name>A0A179FWK3_METCM</name>
<gene>
    <name evidence="2" type="ORF">VFPPC_02543</name>
</gene>
<protein>
    <recommendedName>
        <fullName evidence="4">Vacuolar H+/Ca2+ exchanger</fullName>
    </recommendedName>
</protein>
<comment type="caution">
    <text evidence="2">The sequence shown here is derived from an EMBL/GenBank/DDBJ whole genome shotgun (WGS) entry which is preliminary data.</text>
</comment>
<evidence type="ECO:0008006" key="4">
    <source>
        <dbReference type="Google" id="ProtNLM"/>
    </source>
</evidence>
<dbReference type="EMBL" id="LSBJ02000002">
    <property type="protein sequence ID" value="OAQ70004.1"/>
    <property type="molecule type" value="Genomic_DNA"/>
</dbReference>
<evidence type="ECO:0000313" key="3">
    <source>
        <dbReference type="Proteomes" id="UP000078397"/>
    </source>
</evidence>
<accession>A0A179FWK3</accession>
<dbReference type="KEGG" id="pchm:VFPPC_02543"/>
<dbReference type="AlphaFoldDB" id="A0A179FWK3"/>
<dbReference type="GeneID" id="28846168"/>
<keyword evidence="3" id="KW-1185">Reference proteome</keyword>
<reference evidence="2 3" key="1">
    <citation type="journal article" date="2016" name="PLoS Pathog.">
        <title>Biosynthesis of antibiotic leucinostatins in bio-control fungus Purpureocillium lilacinum and their inhibition on phytophthora revealed by genome mining.</title>
        <authorList>
            <person name="Wang G."/>
            <person name="Liu Z."/>
            <person name="Lin R."/>
            <person name="Li E."/>
            <person name="Mao Z."/>
            <person name="Ling J."/>
            <person name="Yang Y."/>
            <person name="Yin W.B."/>
            <person name="Xie B."/>
        </authorList>
    </citation>
    <scope>NUCLEOTIDE SEQUENCE [LARGE SCALE GENOMIC DNA]</scope>
    <source>
        <strain evidence="2">170</strain>
    </source>
</reference>
<dbReference type="Proteomes" id="UP000078397">
    <property type="component" value="Unassembled WGS sequence"/>
</dbReference>
<sequence>MDTEQAKQAEALVLKASRTYGIQSRRDEVQAALSDPQHGSLFAEWALMHLDSDTLLSADELDVYMALDKNGRVDQLADLYDLAEVQAVLDDELRAAIEELKRSTETITKQTETLRKQHEAVSRMIKRQAENTTRREGIERVQKKKSELERAQLTKEVERISREITLRLGDVEQHGTVLNDNIATVLQSDDKLLSSLQKLGWELDQPDPDETHAIERLRETCMRLIKATVETVRTRLDTVYLDTLVTAERSGNAGPATNDEVRDLQEEVESLYSEILSVAQMSVEQQHLDPALRAVTARSGQSIGKTATSLNYINECLTYLLDRMDKLHAHVQSHKSHQAAAAAITATAKAELATDVAPPRKARPTVLTSPVRTRSNTAETRPRRRSSGVHEESALETLLQNLAVTLPSDGTKPQSQIAYLEKVLAERTRKSNDVEKGAQESFEIAAREQLEDARRAVQLLRDSLLAETPFGDVKLVDPEIEGSIMVLSQEVDKAKEKLSSREGQTIMARSEKREDFIQRWGS</sequence>
<dbReference type="OrthoDB" id="5314201at2759"/>
<proteinExistence type="predicted"/>
<organism evidence="2 3">
    <name type="scientific">Pochonia chlamydosporia 170</name>
    <dbReference type="NCBI Taxonomy" id="1380566"/>
    <lineage>
        <taxon>Eukaryota</taxon>
        <taxon>Fungi</taxon>
        <taxon>Dikarya</taxon>
        <taxon>Ascomycota</taxon>
        <taxon>Pezizomycotina</taxon>
        <taxon>Sordariomycetes</taxon>
        <taxon>Hypocreomycetidae</taxon>
        <taxon>Hypocreales</taxon>
        <taxon>Clavicipitaceae</taxon>
        <taxon>Pochonia</taxon>
    </lineage>
</organism>
<feature type="compositionally biased region" description="Polar residues" evidence="1">
    <location>
        <begin position="366"/>
        <end position="379"/>
    </location>
</feature>
<evidence type="ECO:0000313" key="2">
    <source>
        <dbReference type="EMBL" id="OAQ70004.1"/>
    </source>
</evidence>
<feature type="region of interest" description="Disordered" evidence="1">
    <location>
        <begin position="361"/>
        <end position="391"/>
    </location>
</feature>
<dbReference type="RefSeq" id="XP_018146541.1">
    <property type="nucleotide sequence ID" value="XM_018282174.1"/>
</dbReference>